<name>A0ACD5XI65_AVESA</name>
<organism evidence="1 2">
    <name type="scientific">Avena sativa</name>
    <name type="common">Oat</name>
    <dbReference type="NCBI Taxonomy" id="4498"/>
    <lineage>
        <taxon>Eukaryota</taxon>
        <taxon>Viridiplantae</taxon>
        <taxon>Streptophyta</taxon>
        <taxon>Embryophyta</taxon>
        <taxon>Tracheophyta</taxon>
        <taxon>Spermatophyta</taxon>
        <taxon>Magnoliopsida</taxon>
        <taxon>Liliopsida</taxon>
        <taxon>Poales</taxon>
        <taxon>Poaceae</taxon>
        <taxon>BOP clade</taxon>
        <taxon>Pooideae</taxon>
        <taxon>Poodae</taxon>
        <taxon>Poeae</taxon>
        <taxon>Poeae Chloroplast Group 1 (Aveneae type)</taxon>
        <taxon>Aveninae</taxon>
        <taxon>Avena</taxon>
    </lineage>
</organism>
<reference evidence="1" key="2">
    <citation type="submission" date="2025-09" db="UniProtKB">
        <authorList>
            <consortium name="EnsemblPlants"/>
        </authorList>
    </citation>
    <scope>IDENTIFICATION</scope>
</reference>
<protein>
    <submittedName>
        <fullName evidence="1">Uncharacterized protein</fullName>
    </submittedName>
</protein>
<reference evidence="1" key="1">
    <citation type="submission" date="2021-05" db="EMBL/GenBank/DDBJ databases">
        <authorList>
            <person name="Scholz U."/>
            <person name="Mascher M."/>
            <person name="Fiebig A."/>
        </authorList>
    </citation>
    <scope>NUCLEOTIDE SEQUENCE [LARGE SCALE GENOMIC DNA]</scope>
</reference>
<evidence type="ECO:0000313" key="1">
    <source>
        <dbReference type="EnsemblPlants" id="AVESA.00010b.r2.5AG0797310.1.CDS"/>
    </source>
</evidence>
<dbReference type="EnsemblPlants" id="AVESA.00010b.r2.5AG0797310.1">
    <property type="protein sequence ID" value="AVESA.00010b.r2.5AG0797310.1.CDS"/>
    <property type="gene ID" value="AVESA.00010b.r2.5AG0797310"/>
</dbReference>
<sequence>MSARRPARAQHGTATATATPRILNLSRRSSAGGRPSRGRAQQQPRPAPPPRPVNLGALFEMERRVRGLESAPASPPPVPVSRATTTRAPPREEDATGEQEEKWRFQAEILRAECNFLRMEREVALRKLDCHRGQMEAALKTAVETLASGRKKIDGRGEAGVAAALEEGIEDLEEMMEELRAEKQSGGRRATSGCTRELRRSHGRNFDRQASSLRRRLEKMPPPVDAEPAVCKDIREIALAHPPPRPPAEHSDGDGHHVPSANMSDVEMLRVKMEGMSNGMRERMAEYSRRLEAVAGDDSAGCQSRRCGNNKRHSRKASASCSQRSWSGGSSNGNVAAAFRQNGPIAASQKQHQQQKSVAEDCKLVVSGSCCDCKEIVGKIMKQVRAESEQWTEMQDMLEQVRLEMQELQASRDAWRRRAMASDISLGSLNSQMLEWKQRALASEHHAEDLQKKVTELQGKLHTFKSHFPAPSLPGRAWSEACKMENPRAAKAQHHHRSPQDCGKEKEKHVLICRVRHSPGVMPKRSPLREVGNISLPRQWQR</sequence>
<proteinExistence type="predicted"/>
<keyword evidence="2" id="KW-1185">Reference proteome</keyword>
<dbReference type="Proteomes" id="UP001732700">
    <property type="component" value="Chromosome 5A"/>
</dbReference>
<evidence type="ECO:0000313" key="2">
    <source>
        <dbReference type="Proteomes" id="UP001732700"/>
    </source>
</evidence>
<accession>A0ACD5XI65</accession>